<keyword evidence="1" id="KW-0812">Transmembrane</keyword>
<dbReference type="EMBL" id="UINC01166117">
    <property type="protein sequence ID" value="SVD67894.1"/>
    <property type="molecule type" value="Genomic_DNA"/>
</dbReference>
<dbReference type="AlphaFoldDB" id="A0A382XAI9"/>
<evidence type="ECO:0000313" key="2">
    <source>
        <dbReference type="EMBL" id="SVD67894.1"/>
    </source>
</evidence>
<accession>A0A382XAI9</accession>
<organism evidence="2">
    <name type="scientific">marine metagenome</name>
    <dbReference type="NCBI Taxonomy" id="408172"/>
    <lineage>
        <taxon>unclassified sequences</taxon>
        <taxon>metagenomes</taxon>
        <taxon>ecological metagenomes</taxon>
    </lineage>
</organism>
<feature type="transmembrane region" description="Helical" evidence="1">
    <location>
        <begin position="104"/>
        <end position="125"/>
    </location>
</feature>
<sequence length="157" mass="17342">MDSSLVILAQTPEGSFLDPILSFIVEWWDWLPGLGQVGILIVLAIVCAKLAAWILTGLIGRWVGKTETTVDDELIELMHRPVFLVVLFLGLGMAAGRAGLSERALWVTMAVLKTIGLIVLVGFSIRASRLILDALSRNQDRFHLIQSRTLPLFYNVS</sequence>
<evidence type="ECO:0000256" key="1">
    <source>
        <dbReference type="SAM" id="Phobius"/>
    </source>
</evidence>
<feature type="transmembrane region" description="Helical" evidence="1">
    <location>
        <begin position="81"/>
        <end position="98"/>
    </location>
</feature>
<name>A0A382XAI9_9ZZZZ</name>
<gene>
    <name evidence="2" type="ORF">METZ01_LOCUS420748</name>
</gene>
<keyword evidence="1" id="KW-1133">Transmembrane helix</keyword>
<keyword evidence="1" id="KW-0472">Membrane</keyword>
<reference evidence="2" key="1">
    <citation type="submission" date="2018-05" db="EMBL/GenBank/DDBJ databases">
        <authorList>
            <person name="Lanie J.A."/>
            <person name="Ng W.-L."/>
            <person name="Kazmierczak K.M."/>
            <person name="Andrzejewski T.M."/>
            <person name="Davidsen T.M."/>
            <person name="Wayne K.J."/>
            <person name="Tettelin H."/>
            <person name="Glass J.I."/>
            <person name="Rusch D."/>
            <person name="Podicherti R."/>
            <person name="Tsui H.-C.T."/>
            <person name="Winkler M.E."/>
        </authorList>
    </citation>
    <scope>NUCLEOTIDE SEQUENCE</scope>
</reference>
<protein>
    <submittedName>
        <fullName evidence="2">Uncharacterized protein</fullName>
    </submittedName>
</protein>
<proteinExistence type="predicted"/>
<feature type="transmembrane region" description="Helical" evidence="1">
    <location>
        <begin position="37"/>
        <end position="60"/>
    </location>
</feature>
<feature type="non-terminal residue" evidence="2">
    <location>
        <position position="157"/>
    </location>
</feature>